<organism evidence="2 3">
    <name type="scientific">Macrostomum lignano</name>
    <dbReference type="NCBI Taxonomy" id="282301"/>
    <lineage>
        <taxon>Eukaryota</taxon>
        <taxon>Metazoa</taxon>
        <taxon>Spiralia</taxon>
        <taxon>Lophotrochozoa</taxon>
        <taxon>Platyhelminthes</taxon>
        <taxon>Rhabditophora</taxon>
        <taxon>Macrostomorpha</taxon>
        <taxon>Macrostomida</taxon>
        <taxon>Macrostomidae</taxon>
        <taxon>Macrostomum</taxon>
    </lineage>
</organism>
<protein>
    <submittedName>
        <fullName evidence="3">EF-hand domain-containing protein</fullName>
    </submittedName>
</protein>
<dbReference type="AlphaFoldDB" id="A0A1I8JNM2"/>
<evidence type="ECO:0000313" key="3">
    <source>
        <dbReference type="WBParaSite" id="snap_masked-unitig_25264-processed-gene-0.0-mRNA-1"/>
    </source>
</evidence>
<feature type="compositionally biased region" description="Basic residues" evidence="1">
    <location>
        <begin position="211"/>
        <end position="232"/>
    </location>
</feature>
<dbReference type="WBParaSite" id="snap_masked-unitig_25264-processed-gene-0.0-mRNA-1">
    <property type="protein sequence ID" value="snap_masked-unitig_25264-processed-gene-0.0-mRNA-1"/>
    <property type="gene ID" value="snap_masked-unitig_25264-processed-gene-0.0"/>
</dbReference>
<accession>A0A1I8JNM2</accession>
<name>A0A1I8JNM2_9PLAT</name>
<evidence type="ECO:0000256" key="1">
    <source>
        <dbReference type="SAM" id="MobiDB-lite"/>
    </source>
</evidence>
<reference evidence="3" key="1">
    <citation type="submission" date="2016-11" db="UniProtKB">
        <authorList>
            <consortium name="WormBaseParasite"/>
        </authorList>
    </citation>
    <scope>IDENTIFICATION</scope>
</reference>
<feature type="region of interest" description="Disordered" evidence="1">
    <location>
        <begin position="320"/>
        <end position="348"/>
    </location>
</feature>
<proteinExistence type="predicted"/>
<feature type="compositionally biased region" description="Polar residues" evidence="1">
    <location>
        <begin position="329"/>
        <end position="340"/>
    </location>
</feature>
<keyword evidence="2" id="KW-1185">Reference proteome</keyword>
<dbReference type="Proteomes" id="UP000095280">
    <property type="component" value="Unplaced"/>
</dbReference>
<feature type="region of interest" description="Disordered" evidence="1">
    <location>
        <begin position="210"/>
        <end position="247"/>
    </location>
</feature>
<evidence type="ECO:0000313" key="2">
    <source>
        <dbReference type="Proteomes" id="UP000095280"/>
    </source>
</evidence>
<sequence>QPVKTFDYCRVALGRYNEWHERRPVQRQGFFRPDWHDTRTGTTPLTRTRTSLKACLNSKFPTSRLEMERVADHFDLNGDGFIDYRAASHLGAEARLAAPRADRRRARKFTTRCASVASACTCHRPTRSAKSATASTASVTIRNCGWCASCTAPSWCAWAAAAVVGRVLVKNDPCREMQFTFVIIDECGGKPVCCQSVYLRVERNRSCPRAPRQRLQRAGLGRHQRHGTRSRHSSMGSGAGGSGSRIPRPMFFQNKSRTDLVKYTIIVHFFARYSLKVDSRPFVKAPGKFAAVAAPRPDRPRRRNRARPVFAAVRWLQSGRSDRGAPRSTRASLAAFSQSGGEAAGSGKRRAATCRAASWAVQRVLGGALSNKYTRQEVEILQVPERALGSQQLARTLSRSL</sequence>